<sequence>MALVAALAGCAGDDWSRPHAAPSAIGELGAGFLPSASPSPEATIHPREGSWDAVHPSPGMRVVLLRADDEDATVTTIDDSVVRWAEAEKVSLRTVTAGHDKVAAIVEAMDQEPDLIISAGNDLVDALALVTANHLDQQFLVIGAEVAEPTGNVTAVDWTGASFRGEGLGTPSDYDPKSFTSARCDRAVRAGVAAVLHEARGIVVWID</sequence>
<reference evidence="1 2" key="1">
    <citation type="submission" date="2019-06" db="EMBL/GenBank/DDBJ databases">
        <authorList>
            <person name="Li F."/>
        </authorList>
    </citation>
    <scope>NUCLEOTIDE SEQUENCE [LARGE SCALE GENOMIC DNA]</scope>
    <source>
        <strain evidence="1 2">10F1D-1</strain>
    </source>
</reference>
<dbReference type="AlphaFoldDB" id="A0A506Y7X3"/>
<evidence type="ECO:0000313" key="1">
    <source>
        <dbReference type="EMBL" id="TPW78192.1"/>
    </source>
</evidence>
<dbReference type="Gene3D" id="3.40.50.2300">
    <property type="match status" value="1"/>
</dbReference>
<name>A0A506Y7X3_9MICO</name>
<dbReference type="Proteomes" id="UP000316252">
    <property type="component" value="Unassembled WGS sequence"/>
</dbReference>
<keyword evidence="2" id="KW-1185">Reference proteome</keyword>
<dbReference type="OrthoDB" id="4824377at2"/>
<dbReference type="EMBL" id="VHQG01000001">
    <property type="protein sequence ID" value="TPW78192.1"/>
    <property type="molecule type" value="Genomic_DNA"/>
</dbReference>
<protein>
    <submittedName>
        <fullName evidence="1">BMP family ABC transporter substrate-binding protein</fullName>
    </submittedName>
</protein>
<comment type="caution">
    <text evidence="1">The sequence shown here is derived from an EMBL/GenBank/DDBJ whole genome shotgun (WGS) entry which is preliminary data.</text>
</comment>
<proteinExistence type="predicted"/>
<organism evidence="1 2">
    <name type="scientific">Schumannella soli</name>
    <dbReference type="NCBI Taxonomy" id="2590779"/>
    <lineage>
        <taxon>Bacteria</taxon>
        <taxon>Bacillati</taxon>
        <taxon>Actinomycetota</taxon>
        <taxon>Actinomycetes</taxon>
        <taxon>Micrococcales</taxon>
        <taxon>Microbacteriaceae</taxon>
        <taxon>Schumannella</taxon>
    </lineage>
</organism>
<accession>A0A506Y7X3</accession>
<evidence type="ECO:0000313" key="2">
    <source>
        <dbReference type="Proteomes" id="UP000316252"/>
    </source>
</evidence>
<gene>
    <name evidence="1" type="ORF">FJ657_03535</name>
</gene>